<dbReference type="Pfam" id="PF01493">
    <property type="entry name" value="GXGXG"/>
    <property type="match status" value="1"/>
</dbReference>
<comment type="catalytic activity">
    <reaction evidence="3 4">
        <text>2 L-glutamate + NADP(+) = L-glutamine + 2-oxoglutarate + NADPH + H(+)</text>
        <dbReference type="Rhea" id="RHEA:15501"/>
        <dbReference type="ChEBI" id="CHEBI:15378"/>
        <dbReference type="ChEBI" id="CHEBI:16810"/>
        <dbReference type="ChEBI" id="CHEBI:29985"/>
        <dbReference type="ChEBI" id="CHEBI:57783"/>
        <dbReference type="ChEBI" id="CHEBI:58349"/>
        <dbReference type="ChEBI" id="CHEBI:58359"/>
        <dbReference type="EC" id="1.4.1.13"/>
    </reaction>
</comment>
<keyword evidence="4" id="KW-0285">Flavoprotein</keyword>
<evidence type="ECO:0000256" key="5">
    <source>
        <dbReference type="PIRSR" id="PIRSR006429-1"/>
    </source>
</evidence>
<evidence type="ECO:0000256" key="2">
    <source>
        <dbReference type="ARBA" id="ARBA00023002"/>
    </source>
</evidence>
<feature type="domain" description="4Fe-4S ferredoxin-type" evidence="6">
    <location>
        <begin position="262"/>
        <end position="291"/>
    </location>
</feature>
<dbReference type="Gene3D" id="3.20.20.70">
    <property type="entry name" value="Aldolase class I"/>
    <property type="match status" value="1"/>
</dbReference>
<name>A0A7C3FB31_9CREN</name>
<keyword evidence="4" id="KW-0314">Glutamate biosynthesis</keyword>
<dbReference type="EC" id="1.4.1.13" evidence="4"/>
<sequence>MREIDAKSMRPRELNRELKRVAQFKRIIIKNPNGMHHLAAGLTDKCTVEVAGSVGYFAGTMIEGATLRIMGNAGWFAGDNMTAGEVVIEGDAGNGAGQGLYGGRLIVMGDAGDRVGALMKNGAVLIGRESGIMTGLYMMGGEIIVLGRLGDYAGESMVGGKIYFAGPEPVLGKNAKVDDLSENEVEHLKAMVEGSALSLPKKVKKIVQENPRYFHHPEGSIWNIRRERQRYRVEVDHGVCEVCGVCTRVCPQQVFKETKKGYIAPINDFECVGCETCMEYCKQKAVRVYPVPETNKSTWNRREVDEVQIKAAIGRAPVRGMGAWRKFPHFDDLVFLCAQNSRPPIDHYREPCETGVVLGKGRAENPLRLKAPILIGAMSFGAMSKEAKLAIAISTSRIGIPTNTGEGGMMPEEREHASILIAQYASGRFGVSAAYLRSADAVEIKIGQGAKGGQGGLLMGEKVTDEVAKVRGLPPGSDAISPARHLDIVGPEDLKMKIEQLREIIDWRVPIIVKYSAGRVGDDVKIAAKAGADIIVVDGKQGGTGAAPDIVIEHAGLPTLPALLEADRSLRELGMKDKVNLVVSGGIRNGADIAKALALGADAVAISTGALVAMGCRICGLCSTGRCPRGITTQDPALRRRIKVEEMSLRVENYLKAVIEEAKMFTQLSGKTSIKSLDKDDLRALTPETAAITGVKLAGSG</sequence>
<evidence type="ECO:0000259" key="6">
    <source>
        <dbReference type="PROSITE" id="PS51379"/>
    </source>
</evidence>
<protein>
    <recommendedName>
        <fullName evidence="4">Archaeal glutamate synthase [NADPH]</fullName>
        <ecNumber evidence="4">1.4.1.13</ecNumber>
    </recommendedName>
</protein>
<dbReference type="PANTHER" id="PTHR43819:SF1">
    <property type="entry name" value="ARCHAEAL-TYPE GLUTAMATE SYNTHASE [NADPH]"/>
    <property type="match status" value="1"/>
</dbReference>
<keyword evidence="2 4" id="KW-0560">Oxidoreductase</keyword>
<dbReference type="PROSITE" id="PS51379">
    <property type="entry name" value="4FE4S_FER_2"/>
    <property type="match status" value="2"/>
</dbReference>
<feature type="binding site" evidence="5">
    <location>
        <position position="271"/>
    </location>
    <ligand>
        <name>[4Fe-4S] cluster</name>
        <dbReference type="ChEBI" id="CHEBI:49883"/>
        <label>2</label>
    </ligand>
</feature>
<keyword evidence="5" id="KW-0479">Metal-binding</keyword>
<evidence type="ECO:0000256" key="4">
    <source>
        <dbReference type="PIRNR" id="PIRNR006429"/>
    </source>
</evidence>
<reference evidence="7" key="1">
    <citation type="journal article" date="2020" name="mSystems">
        <title>Genome- and Community-Level Interaction Insights into Carbon Utilization and Element Cycling Functions of Hydrothermarchaeota in Hydrothermal Sediment.</title>
        <authorList>
            <person name="Zhou Z."/>
            <person name="Liu Y."/>
            <person name="Xu W."/>
            <person name="Pan J."/>
            <person name="Luo Z.H."/>
            <person name="Li M."/>
        </authorList>
    </citation>
    <scope>NUCLEOTIDE SEQUENCE [LARGE SCALE GENOMIC DNA]</scope>
    <source>
        <strain evidence="7">SpSt-468</strain>
    </source>
</reference>
<keyword evidence="5" id="KW-0408">Iron</keyword>
<dbReference type="SUPFAM" id="SSF51395">
    <property type="entry name" value="FMN-linked oxidoreductases"/>
    <property type="match status" value="1"/>
</dbReference>
<feature type="binding site" evidence="5">
    <location>
        <position position="246"/>
    </location>
    <ligand>
        <name>[4Fe-4S] cluster</name>
        <dbReference type="ChEBI" id="CHEBI:49883"/>
        <label>1</label>
    </ligand>
</feature>
<keyword evidence="4" id="KW-0288">FMN</keyword>
<dbReference type="AlphaFoldDB" id="A0A7C3FB31"/>
<organism evidence="7">
    <name type="scientific">Candidatus Methanomethylicus mesodigestus</name>
    <dbReference type="NCBI Taxonomy" id="1867258"/>
    <lineage>
        <taxon>Archaea</taxon>
        <taxon>Thermoproteota</taxon>
        <taxon>Methanosuratincolia</taxon>
        <taxon>Candidatus Methanomethylicales</taxon>
        <taxon>Candidatus Methanomethylicaceae</taxon>
        <taxon>Candidatus Methanomethylicus</taxon>
    </lineage>
</organism>
<dbReference type="GO" id="GO:0004355">
    <property type="term" value="F:glutamate synthase (NADPH) activity"/>
    <property type="evidence" value="ECO:0007669"/>
    <property type="project" value="UniProtKB-EC"/>
</dbReference>
<dbReference type="GO" id="GO:0046872">
    <property type="term" value="F:metal ion binding"/>
    <property type="evidence" value="ECO:0007669"/>
    <property type="project" value="UniProtKB-KW"/>
</dbReference>
<feature type="domain" description="4Fe-4S ferredoxin-type" evidence="6">
    <location>
        <begin position="231"/>
        <end position="260"/>
    </location>
</feature>
<feature type="binding site" evidence="5">
    <location>
        <position position="274"/>
    </location>
    <ligand>
        <name>[4Fe-4S] cluster</name>
        <dbReference type="ChEBI" id="CHEBI:49883"/>
        <label>2</label>
    </ligand>
</feature>
<dbReference type="InterPro" id="IPR036485">
    <property type="entry name" value="Glu_synth_asu_C_sf"/>
</dbReference>
<dbReference type="SUPFAM" id="SSF69336">
    <property type="entry name" value="Alpha subunit of glutamate synthase, C-terminal domain"/>
    <property type="match status" value="1"/>
</dbReference>
<feature type="binding site" evidence="5">
    <location>
        <position position="243"/>
    </location>
    <ligand>
        <name>[4Fe-4S] cluster</name>
        <dbReference type="ChEBI" id="CHEBI:49883"/>
        <label>1</label>
    </ligand>
</feature>
<dbReference type="PIRSF" id="PIRSF006429">
    <property type="entry name" value="GOGAT_lg_2"/>
    <property type="match status" value="1"/>
</dbReference>
<dbReference type="GO" id="GO:0006537">
    <property type="term" value="P:glutamate biosynthetic process"/>
    <property type="evidence" value="ECO:0007669"/>
    <property type="project" value="UniProtKB-KW"/>
</dbReference>
<dbReference type="SUPFAM" id="SSF54862">
    <property type="entry name" value="4Fe-4S ferredoxins"/>
    <property type="match status" value="1"/>
</dbReference>
<dbReference type="EMBL" id="DSTX01000011">
    <property type="protein sequence ID" value="HFK20887.1"/>
    <property type="molecule type" value="Genomic_DNA"/>
</dbReference>
<evidence type="ECO:0000313" key="7">
    <source>
        <dbReference type="EMBL" id="HFK20887.1"/>
    </source>
</evidence>
<proteinExistence type="inferred from homology"/>
<dbReference type="Gene3D" id="3.30.70.20">
    <property type="match status" value="1"/>
</dbReference>
<dbReference type="Gene3D" id="2.160.20.60">
    <property type="entry name" value="Glutamate synthase, alpha subunit, C-terminal domain"/>
    <property type="match status" value="1"/>
</dbReference>
<keyword evidence="5" id="KW-0411">Iron-sulfur</keyword>
<dbReference type="InterPro" id="IPR024188">
    <property type="entry name" value="GltB"/>
</dbReference>
<keyword evidence="4" id="KW-0521">NADP</keyword>
<keyword evidence="4" id="KW-0028">Amino-acid biosynthesis</keyword>
<comment type="caution">
    <text evidence="7">The sequence shown here is derived from an EMBL/GenBank/DDBJ whole genome shotgun (WGS) entry which is preliminary data.</text>
</comment>
<dbReference type="Pfam" id="PF01645">
    <property type="entry name" value="Glu_synthase"/>
    <property type="match status" value="1"/>
</dbReference>
<dbReference type="InterPro" id="IPR017896">
    <property type="entry name" value="4Fe4S_Fe-S-bd"/>
</dbReference>
<feature type="binding site" evidence="5">
    <location>
        <position position="250"/>
    </location>
    <ligand>
        <name>[4Fe-4S] cluster</name>
        <dbReference type="ChEBI" id="CHEBI:49883"/>
        <label>2</label>
    </ligand>
</feature>
<comment type="cofactor">
    <cofactor evidence="4">
        <name>FMN</name>
        <dbReference type="ChEBI" id="CHEBI:58210"/>
    </cofactor>
</comment>
<dbReference type="CDD" id="cd02808">
    <property type="entry name" value="GltS_FMN"/>
    <property type="match status" value="1"/>
</dbReference>
<feature type="binding site" evidence="5">
    <location>
        <position position="281"/>
    </location>
    <ligand>
        <name>[4Fe-4S] cluster</name>
        <dbReference type="ChEBI" id="CHEBI:49883"/>
        <label>1</label>
    </ligand>
</feature>
<dbReference type="Pfam" id="PF13237">
    <property type="entry name" value="Fer4_10"/>
    <property type="match status" value="1"/>
</dbReference>
<comment type="similarity">
    <text evidence="1 4">Belongs to the glutamate synthase family.</text>
</comment>
<evidence type="ECO:0000256" key="3">
    <source>
        <dbReference type="ARBA" id="ARBA00048151"/>
    </source>
</evidence>
<feature type="binding site" evidence="5">
    <location>
        <position position="240"/>
    </location>
    <ligand>
        <name>[4Fe-4S] cluster</name>
        <dbReference type="ChEBI" id="CHEBI:49883"/>
        <label>1</label>
    </ligand>
</feature>
<evidence type="ECO:0000256" key="1">
    <source>
        <dbReference type="ARBA" id="ARBA00009716"/>
    </source>
</evidence>
<dbReference type="PIRSF" id="PIRSF500061">
    <property type="entry name" value="GOGAT_lg2_archl"/>
    <property type="match status" value="1"/>
</dbReference>
<dbReference type="InterPro" id="IPR002489">
    <property type="entry name" value="Glu_synth_asu_C"/>
</dbReference>
<dbReference type="PANTHER" id="PTHR43819">
    <property type="entry name" value="ARCHAEAL-TYPE GLUTAMATE SYNTHASE [NADPH]"/>
    <property type="match status" value="1"/>
</dbReference>
<dbReference type="InterPro" id="IPR043578">
    <property type="entry name" value="GltB_archl_type"/>
</dbReference>
<dbReference type="CDD" id="cd00504">
    <property type="entry name" value="GXGXG"/>
    <property type="match status" value="1"/>
</dbReference>
<accession>A0A7C3FB31</accession>
<dbReference type="InterPro" id="IPR002932">
    <property type="entry name" value="Glu_synthdom"/>
</dbReference>
<dbReference type="GO" id="GO:0051539">
    <property type="term" value="F:4 iron, 4 sulfur cluster binding"/>
    <property type="evidence" value="ECO:0007669"/>
    <property type="project" value="UniProtKB-KW"/>
</dbReference>
<gene>
    <name evidence="7" type="ORF">ENS19_06340</name>
</gene>
<keyword evidence="5" id="KW-0004">4Fe-4S</keyword>
<feature type="binding site" evidence="5">
    <location>
        <position position="277"/>
    </location>
    <ligand>
        <name>[4Fe-4S] cluster</name>
        <dbReference type="ChEBI" id="CHEBI:49883"/>
        <label>2</label>
    </ligand>
</feature>
<dbReference type="InterPro" id="IPR013785">
    <property type="entry name" value="Aldolase_TIM"/>
</dbReference>